<dbReference type="Proteomes" id="UP000007796">
    <property type="component" value="Unassembled WGS sequence"/>
</dbReference>
<dbReference type="InParanoid" id="F0XAN2"/>
<proteinExistence type="predicted"/>
<dbReference type="eggNOG" id="ENOG502SU2D">
    <property type="taxonomic scope" value="Eukaryota"/>
</dbReference>
<evidence type="ECO:0000313" key="2">
    <source>
        <dbReference type="Proteomes" id="UP000007796"/>
    </source>
</evidence>
<organism evidence="2">
    <name type="scientific">Grosmannia clavigera (strain kw1407 / UAMH 11150)</name>
    <name type="common">Blue stain fungus</name>
    <name type="synonym">Graphiocladiella clavigera</name>
    <dbReference type="NCBI Taxonomy" id="655863"/>
    <lineage>
        <taxon>Eukaryota</taxon>
        <taxon>Fungi</taxon>
        <taxon>Dikarya</taxon>
        <taxon>Ascomycota</taxon>
        <taxon>Pezizomycotina</taxon>
        <taxon>Sordariomycetes</taxon>
        <taxon>Sordariomycetidae</taxon>
        <taxon>Ophiostomatales</taxon>
        <taxon>Ophiostomataceae</taxon>
        <taxon>Leptographium</taxon>
    </lineage>
</organism>
<reference evidence="1 2" key="1">
    <citation type="journal article" date="2011" name="Proc. Natl. Acad. Sci. U.S.A.">
        <title>Genome and transcriptome analyses of the mountain pine beetle-fungal symbiont Grosmannia clavigera, a lodgepole pine pathogen.</title>
        <authorList>
            <person name="DiGuistini S."/>
            <person name="Wang Y."/>
            <person name="Liao N.Y."/>
            <person name="Taylor G."/>
            <person name="Tanguay P."/>
            <person name="Feau N."/>
            <person name="Henrissat B."/>
            <person name="Chan S.K."/>
            <person name="Hesse-Orce U."/>
            <person name="Alamouti S.M."/>
            <person name="Tsui C.K.M."/>
            <person name="Docking R.T."/>
            <person name="Levasseur A."/>
            <person name="Haridas S."/>
            <person name="Robertson G."/>
            <person name="Birol I."/>
            <person name="Holt R.A."/>
            <person name="Marra M.A."/>
            <person name="Hamelin R.C."/>
            <person name="Hirst M."/>
            <person name="Jones S.J.M."/>
            <person name="Bohlmann J."/>
            <person name="Breuil C."/>
        </authorList>
    </citation>
    <scope>NUCLEOTIDE SEQUENCE [LARGE SCALE GENOMIC DNA]</scope>
    <source>
        <strain evidence="2">kw1407 / UAMH 11150</strain>
    </source>
</reference>
<name>F0XAN2_GROCL</name>
<accession>F0XAN2</accession>
<dbReference type="GeneID" id="25977432"/>
<dbReference type="OrthoDB" id="4684900at2759"/>
<dbReference type="HOGENOM" id="CLU_1261632_0_0_1"/>
<keyword evidence="2" id="KW-1185">Reference proteome</keyword>
<evidence type="ECO:0000313" key="1">
    <source>
        <dbReference type="EMBL" id="EFX06173.1"/>
    </source>
</evidence>
<sequence length="219" mass="24807">MTGKDHLNYNRTANTIVRQNRSVLYNDPGDQALYKIVDVHFLGFEWVQFTKLENKSNQAFTRTETYSTQFRDAKTKDETSTMDVSGAFEGLTLSLGNSTSTITTQEVTTTKTCTTTVKVDPKSTIYLYQKRYHFKAVVWYKIDAWGKLWTVGNWKGAGVAHKAQEIQIDTSEFIGTPSALPGSGMLHVAKGKDIWAQDNIKQFDQCPKKCQDYLHDRGV</sequence>
<dbReference type="SUPFAM" id="SSF56973">
    <property type="entry name" value="Aerolisin/ETX pore-forming domain"/>
    <property type="match status" value="1"/>
</dbReference>
<dbReference type="AlphaFoldDB" id="F0XAN2"/>
<dbReference type="EMBL" id="GL629735">
    <property type="protein sequence ID" value="EFX06173.1"/>
    <property type="molecule type" value="Genomic_DNA"/>
</dbReference>
<gene>
    <name evidence="1" type="ORF">CMQ_4242</name>
</gene>
<protein>
    <submittedName>
        <fullName evidence="1">Uncharacterized protein</fullName>
    </submittedName>
</protein>
<dbReference type="RefSeq" id="XP_014175655.1">
    <property type="nucleotide sequence ID" value="XM_014320180.1"/>
</dbReference>